<dbReference type="Gene3D" id="3.90.640.10">
    <property type="entry name" value="Actin, Chain A, domain 4"/>
    <property type="match status" value="1"/>
</dbReference>
<dbReference type="SUPFAM" id="SSF53067">
    <property type="entry name" value="Actin-like ATPase domain"/>
    <property type="match status" value="1"/>
</dbReference>
<dbReference type="InterPro" id="IPR043129">
    <property type="entry name" value="ATPase_NBD"/>
</dbReference>
<accession>A0A0F6PX50</accession>
<dbReference type="EMBL" id="KP869685">
    <property type="protein sequence ID" value="AKC94956.1"/>
    <property type="molecule type" value="Genomic_DNA"/>
</dbReference>
<sequence>MGVQILMSAIQNYVKEASKKLSDTGKRTGLMVKLGEQESYIVPIFETFVVNRAITNFEITGEVIAKYFRRLGQQEGGMRSSGPKITEKLRKARNKLVYVALDPDKEPARIKEKNASIERSGMGTIIRESHYMASEGIFKPGLVGKDCEALDEAIISVLSLCEVNFRRGLCNNIMIYGSAVLRGLSERLQFEIQKKFQGKVEVNVSSL</sequence>
<reference evidence="1" key="1">
    <citation type="journal article" date="2015" name="Nature">
        <title>Complex archaea that bridge the gap between prokaryotes and eukaryotes.</title>
        <authorList>
            <person name="Spang A."/>
            <person name="Saw J.H."/>
            <person name="Jorgensen S.L."/>
            <person name="Zaremba-Niedzwiedzka K."/>
            <person name="Martijn J."/>
            <person name="Lind A.E."/>
            <person name="van Eijk R."/>
            <person name="Schleper C."/>
            <person name="Guy L."/>
            <person name="Ettema T.J."/>
        </authorList>
    </citation>
    <scope>NUCLEOTIDE SEQUENCE</scope>
</reference>
<evidence type="ECO:0000313" key="1">
    <source>
        <dbReference type="EMBL" id="AKC94956.1"/>
    </source>
</evidence>
<dbReference type="Gene3D" id="3.30.420.40">
    <property type="match status" value="1"/>
</dbReference>
<organism evidence="1">
    <name type="scientific">uncultured organism</name>
    <dbReference type="NCBI Taxonomy" id="155900"/>
    <lineage>
        <taxon>unclassified sequences</taxon>
        <taxon>environmental samples</taxon>
    </lineage>
</organism>
<dbReference type="InterPro" id="IPR004000">
    <property type="entry name" value="Actin"/>
</dbReference>
<proteinExistence type="predicted"/>
<protein>
    <submittedName>
        <fullName evidence="1">Putative actin-related protein</fullName>
    </submittedName>
</protein>
<name>A0A0F6PX50_9ZZZZ</name>
<dbReference type="PANTHER" id="PTHR11937">
    <property type="entry name" value="ACTIN"/>
    <property type="match status" value="1"/>
</dbReference>
<dbReference type="AlphaFoldDB" id="A0A0F6PX50"/>
<dbReference type="Pfam" id="PF00022">
    <property type="entry name" value="Actin"/>
    <property type="match status" value="1"/>
</dbReference>